<feature type="region of interest" description="Disordered" evidence="1">
    <location>
        <begin position="307"/>
        <end position="327"/>
    </location>
</feature>
<feature type="compositionally biased region" description="Basic residues" evidence="1">
    <location>
        <begin position="71"/>
        <end position="90"/>
    </location>
</feature>
<proteinExistence type="predicted"/>
<feature type="compositionally biased region" description="Basic residues" evidence="1">
    <location>
        <begin position="17"/>
        <end position="40"/>
    </location>
</feature>
<feature type="compositionally biased region" description="Low complexity" evidence="1">
    <location>
        <begin position="1"/>
        <end position="16"/>
    </location>
</feature>
<evidence type="ECO:0000256" key="1">
    <source>
        <dbReference type="SAM" id="MobiDB-lite"/>
    </source>
</evidence>
<dbReference type="EMBL" id="BLLK01000047">
    <property type="protein sequence ID" value="GFH54308.1"/>
    <property type="molecule type" value="Genomic_DNA"/>
</dbReference>
<comment type="caution">
    <text evidence="2">The sequence shown here is derived from an EMBL/GenBank/DDBJ whole genome shotgun (WGS) entry which is preliminary data.</text>
</comment>
<protein>
    <submittedName>
        <fullName evidence="2">Uncharacterized protein</fullName>
    </submittedName>
</protein>
<feature type="compositionally biased region" description="Polar residues" evidence="1">
    <location>
        <begin position="55"/>
        <end position="66"/>
    </location>
</feature>
<organism evidence="2 3">
    <name type="scientific">Chaetoceros tenuissimus</name>
    <dbReference type="NCBI Taxonomy" id="426638"/>
    <lineage>
        <taxon>Eukaryota</taxon>
        <taxon>Sar</taxon>
        <taxon>Stramenopiles</taxon>
        <taxon>Ochrophyta</taxon>
        <taxon>Bacillariophyta</taxon>
        <taxon>Coscinodiscophyceae</taxon>
        <taxon>Chaetocerotophycidae</taxon>
        <taxon>Chaetocerotales</taxon>
        <taxon>Chaetocerotaceae</taxon>
        <taxon>Chaetoceros</taxon>
    </lineage>
</organism>
<dbReference type="AlphaFoldDB" id="A0AAD3CY38"/>
<evidence type="ECO:0000313" key="3">
    <source>
        <dbReference type="Proteomes" id="UP001054902"/>
    </source>
</evidence>
<keyword evidence="3" id="KW-1185">Reference proteome</keyword>
<evidence type="ECO:0000313" key="2">
    <source>
        <dbReference type="EMBL" id="GFH54308.1"/>
    </source>
</evidence>
<gene>
    <name evidence="2" type="ORF">CTEN210_10784</name>
</gene>
<feature type="region of interest" description="Disordered" evidence="1">
    <location>
        <begin position="1"/>
        <end position="90"/>
    </location>
</feature>
<name>A0AAD3CY38_9STRA</name>
<reference evidence="2 3" key="1">
    <citation type="journal article" date="2021" name="Sci. Rep.">
        <title>The genome of the diatom Chaetoceros tenuissimus carries an ancient integrated fragment of an extant virus.</title>
        <authorList>
            <person name="Hongo Y."/>
            <person name="Kimura K."/>
            <person name="Takaki Y."/>
            <person name="Yoshida Y."/>
            <person name="Baba S."/>
            <person name="Kobayashi G."/>
            <person name="Nagasaki K."/>
            <person name="Hano T."/>
            <person name="Tomaru Y."/>
        </authorList>
    </citation>
    <scope>NUCLEOTIDE SEQUENCE [LARGE SCALE GENOMIC DNA]</scope>
    <source>
        <strain evidence="2 3">NIES-3715</strain>
    </source>
</reference>
<dbReference type="Proteomes" id="UP001054902">
    <property type="component" value="Unassembled WGS sequence"/>
</dbReference>
<accession>A0AAD3CY38</accession>
<sequence>MNRTTNTTRRNNSSSRGRGRGRGRGKRSNNRSKSVHKARKSGTQVKVKQEYPDQVVSSSTDFSRVTSGGRGRGRGRGRSRNRNIHGRGRSLKPISVAKNSIHSQWKQQIGGLIRYYVNNRINSKNETVSQQDAEREVEGMYYRAGCSIEETKCSILAALGVTKDLQEDFVEVNMVLDEPDSIENVERYQRSMDGKGLILPKMDRPGEGPAHAHEAWTNVIIPNAAVGKSFYFQVKNNTPINLSCEITLDETIVARNAPLPSSQTRTIKPDNKRYFEAHKWVLQEAKKVSLSSINVVKLEEDDQVRVPQEASNERKNTPRYNGIRPNYNGERVNSEMYPDPTHFGWTFTGSVEESKVEFFEKRTNIGLTKMDWYYSTGTIKTILDHPTTGRNALFRGTVSPEQFVSICKNPRVHTNRGYRRRDDRPIESNVPEINVDTDMQMEDEDEFDQEPEVPMNDDNGTTYYAKNDNYNFSTQGHANRRNEMEKLHQNHQFTQWERASKKEWAVVHVKFYISLPQRTRRSLPSRPKGGRTRSRELEALPEQASVINVKSAENATLGTKFMSTGLSNQSTRRSTVRMNRIHGINDDVQWKGGPLFEKKLFYRSENIVSNQGPTNDDDNSMAENEIDMEMDKQSTNDNDIDLNEYKNEKLSQVRQYNVESELFNPDNAARLLHECCSAIEACQNAVDIDTIVQTYYSEIVKYEFNRNT</sequence>